<dbReference type="AlphaFoldDB" id="A0A2W4UET6"/>
<comment type="caution">
    <text evidence="1">The sequence shown here is derived from an EMBL/GenBank/DDBJ whole genome shotgun (WGS) entry which is preliminary data.</text>
</comment>
<reference evidence="2" key="1">
    <citation type="submission" date="2018-04" db="EMBL/GenBank/DDBJ databases">
        <authorList>
            <person name="Cornet L."/>
        </authorList>
    </citation>
    <scope>NUCLEOTIDE SEQUENCE [LARGE SCALE GENOMIC DNA]</scope>
</reference>
<name>A0A2W4UET6_9CYAN</name>
<protein>
    <submittedName>
        <fullName evidence="1">Uncharacterized protein</fullName>
    </submittedName>
</protein>
<evidence type="ECO:0000313" key="1">
    <source>
        <dbReference type="EMBL" id="PZO15349.1"/>
    </source>
</evidence>
<dbReference type="EMBL" id="QBMC01000094">
    <property type="protein sequence ID" value="PZO15349.1"/>
    <property type="molecule type" value="Genomic_DNA"/>
</dbReference>
<dbReference type="Proteomes" id="UP000249354">
    <property type="component" value="Unassembled WGS sequence"/>
</dbReference>
<evidence type="ECO:0000313" key="2">
    <source>
        <dbReference type="Proteomes" id="UP000249354"/>
    </source>
</evidence>
<proteinExistence type="predicted"/>
<organism evidence="1 2">
    <name type="scientific">Leptolyngbya foveolarum</name>
    <dbReference type="NCBI Taxonomy" id="47253"/>
    <lineage>
        <taxon>Bacteria</taxon>
        <taxon>Bacillati</taxon>
        <taxon>Cyanobacteriota</taxon>
        <taxon>Cyanophyceae</taxon>
        <taxon>Leptolyngbyales</taxon>
        <taxon>Leptolyngbyaceae</taxon>
        <taxon>Leptolyngbya group</taxon>
        <taxon>Leptolyngbya</taxon>
    </lineage>
</organism>
<sequence>MSSQEKFSWEQLEAIATVDPYVESCLTGLLVHDYESFLDHLYAELDLVILRLEENRELRLNDSEDRLTLDIVDWLKGRGFHAEHEPKIGGHVDLVVRACKLIISCYLPF</sequence>
<accession>A0A2W4UET6</accession>
<gene>
    <name evidence="1" type="ORF">DCF25_13695</name>
</gene>
<reference evidence="1 2" key="2">
    <citation type="submission" date="2018-06" db="EMBL/GenBank/DDBJ databases">
        <title>Metagenomic assembly of (sub)arctic Cyanobacteria and their associated microbiome from non-axenic cultures.</title>
        <authorList>
            <person name="Baurain D."/>
        </authorList>
    </citation>
    <scope>NUCLEOTIDE SEQUENCE [LARGE SCALE GENOMIC DNA]</scope>
    <source>
        <strain evidence="1">ULC129bin1</strain>
    </source>
</reference>